<dbReference type="InterPro" id="IPR014757">
    <property type="entry name" value="Tscrpt_reg_IclR_C"/>
</dbReference>
<dbReference type="SMART" id="SM00346">
    <property type="entry name" value="HTH_ICLR"/>
    <property type="match status" value="1"/>
</dbReference>
<dbReference type="PROSITE" id="PS51077">
    <property type="entry name" value="HTH_ICLR"/>
    <property type="match status" value="1"/>
</dbReference>
<dbReference type="Pfam" id="PF09339">
    <property type="entry name" value="HTH_IclR"/>
    <property type="match status" value="1"/>
</dbReference>
<dbReference type="Gene3D" id="3.30.450.40">
    <property type="match status" value="1"/>
</dbReference>
<evidence type="ECO:0000256" key="2">
    <source>
        <dbReference type="ARBA" id="ARBA00023125"/>
    </source>
</evidence>
<feature type="domain" description="IclR-ED" evidence="5">
    <location>
        <begin position="73"/>
        <end position="251"/>
    </location>
</feature>
<dbReference type="InterPro" id="IPR029016">
    <property type="entry name" value="GAF-like_dom_sf"/>
</dbReference>
<dbReference type="InterPro" id="IPR050707">
    <property type="entry name" value="HTH_MetabolicPath_Reg"/>
</dbReference>
<dbReference type="Proteomes" id="UP001218170">
    <property type="component" value="Unassembled WGS sequence"/>
</dbReference>
<keyword evidence="3" id="KW-0804">Transcription</keyword>
<reference evidence="6 7" key="1">
    <citation type="submission" date="2023-02" db="EMBL/GenBank/DDBJ databases">
        <title>Study of novel species of the Microbacterium genus.</title>
        <authorList>
            <person name="Arroyo-Herrera I."/>
            <person name="Roman-Ponce B."/>
            <person name="Vasquez-Murrieta M.S."/>
        </authorList>
    </citation>
    <scope>NUCLEOTIDE SEQUENCE [LARGE SCALE GENOMIC DNA]</scope>
    <source>
        <strain evidence="6 7">NE1TT3</strain>
    </source>
</reference>
<evidence type="ECO:0000313" key="7">
    <source>
        <dbReference type="Proteomes" id="UP001218170"/>
    </source>
</evidence>
<keyword evidence="1" id="KW-0805">Transcription regulation</keyword>
<dbReference type="SUPFAM" id="SSF46785">
    <property type="entry name" value="Winged helix' DNA-binding domain"/>
    <property type="match status" value="1"/>
</dbReference>
<gene>
    <name evidence="6" type="ORF">PUW80_00785</name>
</gene>
<dbReference type="PANTHER" id="PTHR30136:SF35">
    <property type="entry name" value="HTH-TYPE TRANSCRIPTIONAL REGULATOR RV1719"/>
    <property type="match status" value="1"/>
</dbReference>
<sequence length="251" mass="26731">MSTARDESQPTVRSVERALDLLEILERDGGALRLVDLSRGTGLSSATVLRLLAVLQRRGLVSAQNGEYRLGVASLGMAHGYLSSDPLSNRARPHLQQLADTTKLTTSLYVRTGAERILAVRVDGAEPFRYQLPLGRRLPMHLGAGKAILAFLPDDDMAGILEQVGESRTADGRVVGAEQLAAELDGIRSRGFHVSVAERDVAVAAVSVPVRAANDEVVASLSASGPAESTDPAILERWVPELRRAAAAVGR</sequence>
<dbReference type="Gene3D" id="1.10.10.10">
    <property type="entry name" value="Winged helix-like DNA-binding domain superfamily/Winged helix DNA-binding domain"/>
    <property type="match status" value="1"/>
</dbReference>
<organism evidence="6 7">
    <name type="scientific">Microbacterium thalli</name>
    <dbReference type="NCBI Taxonomy" id="3027921"/>
    <lineage>
        <taxon>Bacteria</taxon>
        <taxon>Bacillati</taxon>
        <taxon>Actinomycetota</taxon>
        <taxon>Actinomycetes</taxon>
        <taxon>Micrococcales</taxon>
        <taxon>Microbacteriaceae</taxon>
        <taxon>Microbacterium</taxon>
    </lineage>
</organism>
<dbReference type="PROSITE" id="PS51078">
    <property type="entry name" value="ICLR_ED"/>
    <property type="match status" value="1"/>
</dbReference>
<dbReference type="Pfam" id="PF01614">
    <property type="entry name" value="IclR_C"/>
    <property type="match status" value="1"/>
</dbReference>
<evidence type="ECO:0000259" key="5">
    <source>
        <dbReference type="PROSITE" id="PS51078"/>
    </source>
</evidence>
<dbReference type="PANTHER" id="PTHR30136">
    <property type="entry name" value="HELIX-TURN-HELIX TRANSCRIPTIONAL REGULATOR, ICLR FAMILY"/>
    <property type="match status" value="1"/>
</dbReference>
<dbReference type="RefSeq" id="WP_274220697.1">
    <property type="nucleotide sequence ID" value="NZ_JAQZCG020000011.1"/>
</dbReference>
<dbReference type="EMBL" id="JAQZCI010000001">
    <property type="protein sequence ID" value="MDD7960877.1"/>
    <property type="molecule type" value="Genomic_DNA"/>
</dbReference>
<feature type="domain" description="HTH iclR-type" evidence="4">
    <location>
        <begin position="12"/>
        <end position="72"/>
    </location>
</feature>
<keyword evidence="2" id="KW-0238">DNA-binding</keyword>
<evidence type="ECO:0000256" key="1">
    <source>
        <dbReference type="ARBA" id="ARBA00023015"/>
    </source>
</evidence>
<proteinExistence type="predicted"/>
<accession>A0ABT5SDK6</accession>
<protein>
    <submittedName>
        <fullName evidence="6">IclR family transcriptional regulator</fullName>
    </submittedName>
</protein>
<evidence type="ECO:0000313" key="6">
    <source>
        <dbReference type="EMBL" id="MDD7960877.1"/>
    </source>
</evidence>
<dbReference type="InterPro" id="IPR005471">
    <property type="entry name" value="Tscrpt_reg_IclR_N"/>
</dbReference>
<evidence type="ECO:0000259" key="4">
    <source>
        <dbReference type="PROSITE" id="PS51077"/>
    </source>
</evidence>
<keyword evidence="7" id="KW-1185">Reference proteome</keyword>
<dbReference type="InterPro" id="IPR036388">
    <property type="entry name" value="WH-like_DNA-bd_sf"/>
</dbReference>
<dbReference type="SUPFAM" id="SSF55781">
    <property type="entry name" value="GAF domain-like"/>
    <property type="match status" value="1"/>
</dbReference>
<name>A0ABT5SDK6_9MICO</name>
<comment type="caution">
    <text evidence="6">The sequence shown here is derived from an EMBL/GenBank/DDBJ whole genome shotgun (WGS) entry which is preliminary data.</text>
</comment>
<evidence type="ECO:0000256" key="3">
    <source>
        <dbReference type="ARBA" id="ARBA00023163"/>
    </source>
</evidence>
<dbReference type="InterPro" id="IPR036390">
    <property type="entry name" value="WH_DNA-bd_sf"/>
</dbReference>